<feature type="transmembrane region" description="Helical" evidence="2">
    <location>
        <begin position="661"/>
        <end position="681"/>
    </location>
</feature>
<sequence>MPSVITAYAPLFSALLAVVVAGGCFQTVPTSDPQIRRPLVIDQGSYYGIGPQLVLRAIFGDFMGYSIVLGNSLNVAPGAPPIMISPAIQLPAAPGDYTYGDQPPAGMDMLGLISKQYWEGLYIADWLYETSPNLSDWRTYLNPGTIKMFSRNPPSFPGANLSAVGAFMWDDSSSWYYYDDYRTLFSRLGIDVTILDYKTSATWVSDIVSMETGRAPALFWWSPQDYHFPDLNATRVRLPPFDPNTYLDYGTGTISGLCDFPVYRFAKYVAPDLNVTSPWAYTVMTRFDFTDDDYMWMQSSEGQQIVSDQSTACQWARANEHRWKQWIPTEFFLSEVCPAGRENIGRFADALNRTFCNDCPAGRFSANGTGRCQPCPVGMYADGRGLSSCALCPYLSTTLAPGATSVSECQCASGSYEHLRSHSELVCIACDESGYTSGPGQLRCTPCQAHAATNTTGATSAGACGCITRFFEVRNGSCQPCPGGANCAGRQATPSAQVGFWSSTDAPLDFYLCSSPERCPGALAPGECPDGYEGALCARCRPGWYTDGILCRECRRSAWEVVLTGAFFLLIAIPCVVIFLMIDMAKNRQNEHSSVSWTVAAKQTIEFCQVLSVVGRQILRDSNVVVPNSISIFASTAAIFSLSPDKFRVGCLLQVTWELSYTVRCAVLNIFSALVATATLTKQFTRNTVFSSKLNRVLSASLRLVDLLYIYHLSSLVEVFICYEQPNVPGFYSSWYTASIRCYAPGEWSSMLPLTVAGLFLTTLVYPVMVGVVMWSAPSQTYNDGFFETFAHYFRPFQNKMWFWYCPMLLWKLSLSILLSSVGPGDSSTMAIAVMIICIYLVCCVKYRPYFHNANNRLDLILGTSLLSIIVLLLAMQSVPAGNAASIQLVSSLTLIVLVASLLFALWTILVELSRNLDPWRNPTLYTIVSGMTFGSYWTQNTAPASTALSQTARANNLKLLSDAHVRQWAQLASDDEIQALNDTVESLAAACSSSSVSESTSHQASVESPGQLARPSKQMRIQRPTYAARA</sequence>
<evidence type="ECO:0000259" key="4">
    <source>
        <dbReference type="Pfam" id="PF07699"/>
    </source>
</evidence>
<name>A0A0G4IWE0_PLABS</name>
<evidence type="ECO:0000313" key="5">
    <source>
        <dbReference type="EMBL" id="CEO99618.1"/>
    </source>
</evidence>
<protein>
    <recommendedName>
        <fullName evidence="4">Tyrosine-protein kinase ephrin type A/B receptor-like domain-containing protein</fullName>
    </recommendedName>
</protein>
<feature type="chain" id="PRO_5005193163" description="Tyrosine-protein kinase ephrin type A/B receptor-like domain-containing protein" evidence="3">
    <location>
        <begin position="22"/>
        <end position="1031"/>
    </location>
</feature>
<accession>A0A0G4IWE0</accession>
<feature type="transmembrane region" description="Helical" evidence="2">
    <location>
        <begin position="860"/>
        <end position="879"/>
    </location>
</feature>
<dbReference type="EMBL" id="CDSF01000092">
    <property type="protein sequence ID" value="CEO99618.1"/>
    <property type="molecule type" value="Genomic_DNA"/>
</dbReference>
<feature type="transmembrane region" description="Helical" evidence="2">
    <location>
        <begin position="754"/>
        <end position="775"/>
    </location>
</feature>
<keyword evidence="2" id="KW-0472">Membrane</keyword>
<dbReference type="OMA" id="TASIRCY"/>
<dbReference type="PANTHER" id="PTHR11319:SF35">
    <property type="entry name" value="OUTER MEMBRANE PROTEIN PMPC-RELATED"/>
    <property type="match status" value="1"/>
</dbReference>
<feature type="transmembrane region" description="Helical" evidence="2">
    <location>
        <begin position="828"/>
        <end position="848"/>
    </location>
</feature>
<reference evidence="5 6" key="1">
    <citation type="submission" date="2015-02" db="EMBL/GenBank/DDBJ databases">
        <authorList>
            <person name="Chooi Y.-H."/>
        </authorList>
    </citation>
    <scope>NUCLEOTIDE SEQUENCE [LARGE SCALE GENOMIC DNA]</scope>
    <source>
        <strain evidence="5">E3</strain>
    </source>
</reference>
<feature type="transmembrane region" description="Helical" evidence="2">
    <location>
        <begin position="702"/>
        <end position="721"/>
    </location>
</feature>
<dbReference type="STRING" id="37360.A0A0G4IWE0"/>
<evidence type="ECO:0000256" key="3">
    <source>
        <dbReference type="SAM" id="SignalP"/>
    </source>
</evidence>
<dbReference type="Gene3D" id="2.10.50.10">
    <property type="entry name" value="Tumor Necrosis Factor Receptor, subunit A, domain 2"/>
    <property type="match status" value="1"/>
</dbReference>
<feature type="signal peptide" evidence="3">
    <location>
        <begin position="1"/>
        <end position="21"/>
    </location>
</feature>
<evidence type="ECO:0000313" key="6">
    <source>
        <dbReference type="Proteomes" id="UP000039324"/>
    </source>
</evidence>
<feature type="domain" description="Tyrosine-protein kinase ephrin type A/B receptor-like" evidence="4">
    <location>
        <begin position="362"/>
        <end position="409"/>
    </location>
</feature>
<keyword evidence="6" id="KW-1185">Reference proteome</keyword>
<gene>
    <name evidence="5" type="ORF">PBRA_007351</name>
</gene>
<feature type="region of interest" description="Disordered" evidence="1">
    <location>
        <begin position="999"/>
        <end position="1031"/>
    </location>
</feature>
<dbReference type="OrthoDB" id="410446at2759"/>
<dbReference type="AlphaFoldDB" id="A0A0G4IWE0"/>
<dbReference type="Pfam" id="PF07699">
    <property type="entry name" value="Ephrin_rec_like"/>
    <property type="match status" value="1"/>
</dbReference>
<dbReference type="SUPFAM" id="SSF57184">
    <property type="entry name" value="Growth factor receptor domain"/>
    <property type="match status" value="1"/>
</dbReference>
<feature type="transmembrane region" description="Helical" evidence="2">
    <location>
        <begin position="561"/>
        <end position="582"/>
    </location>
</feature>
<dbReference type="PANTHER" id="PTHR11319">
    <property type="entry name" value="G PROTEIN-COUPLED RECEPTOR-RELATED"/>
    <property type="match status" value="1"/>
</dbReference>
<feature type="transmembrane region" description="Helical" evidence="2">
    <location>
        <begin position="885"/>
        <end position="911"/>
    </location>
</feature>
<dbReference type="InterPro" id="IPR011641">
    <property type="entry name" value="Tyr-kin_ephrin_A/B_rcpt-like"/>
</dbReference>
<keyword evidence="3" id="KW-0732">Signal</keyword>
<keyword evidence="2" id="KW-0812">Transmembrane</keyword>
<feature type="transmembrane region" description="Helical" evidence="2">
    <location>
        <begin position="624"/>
        <end position="641"/>
    </location>
</feature>
<evidence type="ECO:0000256" key="2">
    <source>
        <dbReference type="SAM" id="Phobius"/>
    </source>
</evidence>
<organism evidence="5 6">
    <name type="scientific">Plasmodiophora brassicae</name>
    <name type="common">Clubroot disease agent</name>
    <dbReference type="NCBI Taxonomy" id="37360"/>
    <lineage>
        <taxon>Eukaryota</taxon>
        <taxon>Sar</taxon>
        <taxon>Rhizaria</taxon>
        <taxon>Endomyxa</taxon>
        <taxon>Phytomyxea</taxon>
        <taxon>Plasmodiophorida</taxon>
        <taxon>Plasmodiophoridae</taxon>
        <taxon>Plasmodiophora</taxon>
    </lineage>
</organism>
<proteinExistence type="predicted"/>
<feature type="transmembrane region" description="Helical" evidence="2">
    <location>
        <begin position="802"/>
        <end position="822"/>
    </location>
</feature>
<evidence type="ECO:0000256" key="1">
    <source>
        <dbReference type="SAM" id="MobiDB-lite"/>
    </source>
</evidence>
<keyword evidence="2" id="KW-1133">Transmembrane helix</keyword>
<dbReference type="InterPro" id="IPR009030">
    <property type="entry name" value="Growth_fac_rcpt_cys_sf"/>
</dbReference>
<dbReference type="SMART" id="SM01411">
    <property type="entry name" value="Ephrin_rec_like"/>
    <property type="match status" value="2"/>
</dbReference>
<dbReference type="Proteomes" id="UP000039324">
    <property type="component" value="Unassembled WGS sequence"/>
</dbReference>